<evidence type="ECO:0000256" key="1">
    <source>
        <dbReference type="ARBA" id="ARBA00004245"/>
    </source>
</evidence>
<evidence type="ECO:0000313" key="9">
    <source>
        <dbReference type="EMBL" id="KAK6911362.1"/>
    </source>
</evidence>
<feature type="compositionally biased region" description="Low complexity" evidence="7">
    <location>
        <begin position="128"/>
        <end position="153"/>
    </location>
</feature>
<accession>A0AAN8UJ06</accession>
<dbReference type="PANTHER" id="PTHR46372:SF6">
    <property type="entry name" value="PROTEIN WVD2-LIKE 1"/>
    <property type="match status" value="1"/>
</dbReference>
<gene>
    <name evidence="9" type="ORF">RJ641_023455</name>
</gene>
<feature type="compositionally biased region" description="Low complexity" evidence="7">
    <location>
        <begin position="329"/>
        <end position="339"/>
    </location>
</feature>
<feature type="compositionally biased region" description="Basic and acidic residues" evidence="7">
    <location>
        <begin position="44"/>
        <end position="56"/>
    </location>
</feature>
<dbReference type="InterPro" id="IPR027329">
    <property type="entry name" value="TPX2_C"/>
</dbReference>
<dbReference type="AlphaFoldDB" id="A0AAN8UJ06"/>
<dbReference type="PANTHER" id="PTHR46372">
    <property type="entry name" value="PROTEIN WVD2-LIKE 3"/>
    <property type="match status" value="1"/>
</dbReference>
<feature type="compositionally biased region" description="Polar residues" evidence="7">
    <location>
        <begin position="355"/>
        <end position="366"/>
    </location>
</feature>
<organism evidence="9 10">
    <name type="scientific">Dillenia turbinata</name>
    <dbReference type="NCBI Taxonomy" id="194707"/>
    <lineage>
        <taxon>Eukaryota</taxon>
        <taxon>Viridiplantae</taxon>
        <taxon>Streptophyta</taxon>
        <taxon>Embryophyta</taxon>
        <taxon>Tracheophyta</taxon>
        <taxon>Spermatophyta</taxon>
        <taxon>Magnoliopsida</taxon>
        <taxon>eudicotyledons</taxon>
        <taxon>Gunneridae</taxon>
        <taxon>Pentapetalae</taxon>
        <taxon>Dilleniales</taxon>
        <taxon>Dilleniaceae</taxon>
        <taxon>Dillenia</taxon>
    </lineage>
</organism>
<dbReference type="GO" id="GO:0008017">
    <property type="term" value="F:microtubule binding"/>
    <property type="evidence" value="ECO:0007669"/>
    <property type="project" value="InterPro"/>
</dbReference>
<dbReference type="GO" id="GO:0005874">
    <property type="term" value="C:microtubule"/>
    <property type="evidence" value="ECO:0007669"/>
    <property type="project" value="UniProtKB-KW"/>
</dbReference>
<keyword evidence="5" id="KW-0206">Cytoskeleton</keyword>
<dbReference type="InterPro" id="IPR044806">
    <property type="entry name" value="WVD2/WDL1-4"/>
</dbReference>
<proteinExistence type="inferred from homology"/>
<evidence type="ECO:0000256" key="5">
    <source>
        <dbReference type="ARBA" id="ARBA00023212"/>
    </source>
</evidence>
<name>A0AAN8UJ06_9MAGN</name>
<protein>
    <submittedName>
        <fullName evidence="9">TPX2, C-terminal</fullName>
    </submittedName>
</protein>
<evidence type="ECO:0000256" key="2">
    <source>
        <dbReference type="ARBA" id="ARBA00005885"/>
    </source>
</evidence>
<dbReference type="Pfam" id="PF06886">
    <property type="entry name" value="TPX2"/>
    <property type="match status" value="1"/>
</dbReference>
<feature type="region of interest" description="Disordered" evidence="7">
    <location>
        <begin position="120"/>
        <end position="176"/>
    </location>
</feature>
<feature type="domain" description="TPX2 C-terminal" evidence="8">
    <location>
        <begin position="203"/>
        <end position="270"/>
    </location>
</feature>
<evidence type="ECO:0000256" key="3">
    <source>
        <dbReference type="ARBA" id="ARBA00022490"/>
    </source>
</evidence>
<comment type="subcellular location">
    <subcellularLocation>
        <location evidence="1">Cytoplasm</location>
        <location evidence="1">Cytoskeleton</location>
    </subcellularLocation>
</comment>
<dbReference type="Proteomes" id="UP001370490">
    <property type="component" value="Unassembled WGS sequence"/>
</dbReference>
<keyword evidence="10" id="KW-1185">Reference proteome</keyword>
<feature type="compositionally biased region" description="Basic and acidic residues" evidence="7">
    <location>
        <begin position="160"/>
        <end position="171"/>
    </location>
</feature>
<evidence type="ECO:0000256" key="4">
    <source>
        <dbReference type="ARBA" id="ARBA00022701"/>
    </source>
</evidence>
<feature type="region of interest" description="Disordered" evidence="7">
    <location>
        <begin position="44"/>
        <end position="101"/>
    </location>
</feature>
<feature type="coiled-coil region" evidence="6">
    <location>
        <begin position="208"/>
        <end position="242"/>
    </location>
</feature>
<keyword evidence="4" id="KW-0493">Microtubule</keyword>
<evidence type="ECO:0000256" key="6">
    <source>
        <dbReference type="SAM" id="Coils"/>
    </source>
</evidence>
<reference evidence="9 10" key="1">
    <citation type="submission" date="2023-12" db="EMBL/GenBank/DDBJ databases">
        <title>A high-quality genome assembly for Dillenia turbinata (Dilleniales).</title>
        <authorList>
            <person name="Chanderbali A."/>
        </authorList>
    </citation>
    <scope>NUCLEOTIDE SEQUENCE [LARGE SCALE GENOMIC DNA]</scope>
    <source>
        <strain evidence="9">LSX21</strain>
        <tissue evidence="9">Leaf</tissue>
    </source>
</reference>
<keyword evidence="6" id="KW-0175">Coiled coil</keyword>
<keyword evidence="3" id="KW-0963">Cytoplasm</keyword>
<evidence type="ECO:0000259" key="8">
    <source>
        <dbReference type="Pfam" id="PF06886"/>
    </source>
</evidence>
<evidence type="ECO:0000256" key="7">
    <source>
        <dbReference type="SAM" id="MobiDB-lite"/>
    </source>
</evidence>
<dbReference type="GO" id="GO:0000226">
    <property type="term" value="P:microtubule cytoskeleton organization"/>
    <property type="evidence" value="ECO:0007669"/>
    <property type="project" value="InterPro"/>
</dbReference>
<evidence type="ECO:0000313" key="10">
    <source>
        <dbReference type="Proteomes" id="UP001370490"/>
    </source>
</evidence>
<comment type="similarity">
    <text evidence="2">Belongs to the TPX2 family.</text>
</comment>
<feature type="region of interest" description="Disordered" evidence="7">
    <location>
        <begin position="258"/>
        <end position="366"/>
    </location>
</feature>
<dbReference type="EMBL" id="JBAMMX010000028">
    <property type="protein sequence ID" value="KAK6911362.1"/>
    <property type="molecule type" value="Genomic_DNA"/>
</dbReference>
<sequence length="366" mass="40042">MGREFADNFMERKPNGISCVISPGNGTKVAKESIEEDYEVKECTAEKSVENKDGKQEVLGVKSMNFETGLPEGENGKSDSQKSNTPTKAGLRSPTAGKANCTVPQPFALATEKRASCVARHLGAETASPGGNSPQSPNNIPSPNSKSPKKSQPNSPPLSRKPEQHDHKKFVDDDDLWSVASSTAASVRTNRSRTTVASAPIFWCVERMEKRKEYYTKLEEKHQALEVEKSQFEARQKEEQEAAIKQLRKSMVYKANPMPSFYSEGPPPKVELKKLPVTRPVSPKLNKGRRKSYGDAVNPPKEEKISSQGIRHSIGTYRGDSATNKTPLSARSGSGSSKAKPVKARTKTTSEQKPEQTATVDVPVQS</sequence>
<comment type="caution">
    <text evidence="9">The sequence shown here is derived from an EMBL/GenBank/DDBJ whole genome shotgun (WGS) entry which is preliminary data.</text>
</comment>